<evidence type="ECO:0000256" key="14">
    <source>
        <dbReference type="ARBA" id="ARBA00023204"/>
    </source>
</evidence>
<evidence type="ECO:0000256" key="1">
    <source>
        <dbReference type="ARBA" id="ARBA00007705"/>
    </source>
</evidence>
<evidence type="ECO:0000256" key="4">
    <source>
        <dbReference type="ARBA" id="ARBA00020311"/>
    </source>
</evidence>
<gene>
    <name evidence="17 21" type="primary">polA</name>
    <name evidence="21" type="ORF">ABU178_00040</name>
</gene>
<dbReference type="Gene3D" id="1.10.150.20">
    <property type="entry name" value="5' to 3' exonuclease, C-terminal subdomain"/>
    <property type="match status" value="2"/>
</dbReference>
<dbReference type="SMART" id="SM00475">
    <property type="entry name" value="53EXOc"/>
    <property type="match status" value="1"/>
</dbReference>
<keyword evidence="7 17" id="KW-0235">DNA replication</keyword>
<feature type="domain" description="3'-5' exonuclease" evidence="18">
    <location>
        <begin position="329"/>
        <end position="516"/>
    </location>
</feature>
<dbReference type="Gene3D" id="1.20.1060.10">
    <property type="entry name" value="Taq DNA Polymerase, Chain T, domain 4"/>
    <property type="match status" value="1"/>
</dbReference>
<dbReference type="SUPFAM" id="SSF53098">
    <property type="entry name" value="Ribonuclease H-like"/>
    <property type="match status" value="1"/>
</dbReference>
<keyword evidence="11 17" id="KW-0269">Exonuclease</keyword>
<keyword evidence="13 17" id="KW-0238">DNA-binding</keyword>
<dbReference type="CDD" id="cd06139">
    <property type="entry name" value="DNA_polA_I_Ecoli_like_exo"/>
    <property type="match status" value="1"/>
</dbReference>
<dbReference type="Gene3D" id="3.30.420.10">
    <property type="entry name" value="Ribonuclease H-like superfamily/Ribonuclease H"/>
    <property type="match status" value="1"/>
</dbReference>
<comment type="caution">
    <text evidence="21">The sequence shown here is derived from an EMBL/GenBank/DDBJ whole genome shotgun (WGS) entry which is preliminary data.</text>
</comment>
<dbReference type="PRINTS" id="PR00868">
    <property type="entry name" value="DNAPOLI"/>
</dbReference>
<dbReference type="SMART" id="SM00482">
    <property type="entry name" value="POLAc"/>
    <property type="match status" value="1"/>
</dbReference>
<dbReference type="CDD" id="cd08637">
    <property type="entry name" value="DNA_pol_A_pol_I_C"/>
    <property type="match status" value="1"/>
</dbReference>
<accession>A0ABW7PQW5</accession>
<dbReference type="Pfam" id="PF02739">
    <property type="entry name" value="5_3_exonuc_N"/>
    <property type="match status" value="1"/>
</dbReference>
<evidence type="ECO:0000259" key="19">
    <source>
        <dbReference type="SMART" id="SM00475"/>
    </source>
</evidence>
<dbReference type="PANTHER" id="PTHR10133">
    <property type="entry name" value="DNA POLYMERASE I"/>
    <property type="match status" value="1"/>
</dbReference>
<evidence type="ECO:0000256" key="5">
    <source>
        <dbReference type="ARBA" id="ARBA00022679"/>
    </source>
</evidence>
<dbReference type="InterPro" id="IPR036397">
    <property type="entry name" value="RNaseH_sf"/>
</dbReference>
<evidence type="ECO:0000256" key="17">
    <source>
        <dbReference type="RuleBase" id="RU004460"/>
    </source>
</evidence>
<evidence type="ECO:0000259" key="18">
    <source>
        <dbReference type="SMART" id="SM00474"/>
    </source>
</evidence>
<organism evidence="21 22">
    <name type="scientific">Pantoea osteomyelitidis</name>
    <dbReference type="NCBI Taxonomy" id="3230026"/>
    <lineage>
        <taxon>Bacteria</taxon>
        <taxon>Pseudomonadati</taxon>
        <taxon>Pseudomonadota</taxon>
        <taxon>Gammaproteobacteria</taxon>
        <taxon>Enterobacterales</taxon>
        <taxon>Erwiniaceae</taxon>
        <taxon>Pantoea</taxon>
    </lineage>
</organism>
<evidence type="ECO:0000256" key="8">
    <source>
        <dbReference type="ARBA" id="ARBA00022722"/>
    </source>
</evidence>
<evidence type="ECO:0000256" key="3">
    <source>
        <dbReference type="ARBA" id="ARBA00012417"/>
    </source>
</evidence>
<dbReference type="InterPro" id="IPR043502">
    <property type="entry name" value="DNA/RNA_pol_sf"/>
</dbReference>
<reference evidence="21 22" key="1">
    <citation type="submission" date="2024-08" db="EMBL/GenBank/DDBJ databases">
        <title>Pantoea ronii - a newly identified human opportunistic pathogen.</title>
        <authorList>
            <person name="Keidar-Friedman D."/>
            <person name="Sorek N."/>
            <person name="Leshin-Carmel D."/>
            <person name="Tsur A."/>
            <person name="Amsalem M."/>
            <person name="Tolkach D."/>
            <person name="Brosh-Nissimov T."/>
        </authorList>
    </citation>
    <scope>NUCLEOTIDE SEQUENCE [LARGE SCALE GENOMIC DNA]</scope>
    <source>
        <strain evidence="21 22">AA23256</strain>
    </source>
</reference>
<keyword evidence="22" id="KW-1185">Reference proteome</keyword>
<dbReference type="Gene3D" id="3.30.70.370">
    <property type="match status" value="1"/>
</dbReference>
<dbReference type="Gene3D" id="3.40.50.1010">
    <property type="entry name" value="5'-nuclease"/>
    <property type="match status" value="1"/>
</dbReference>
<protein>
    <recommendedName>
        <fullName evidence="4 16">DNA polymerase I</fullName>
        <ecNumber evidence="3 16">2.7.7.7</ecNumber>
    </recommendedName>
</protein>
<evidence type="ECO:0000256" key="7">
    <source>
        <dbReference type="ARBA" id="ARBA00022705"/>
    </source>
</evidence>
<dbReference type="Pfam" id="PF01612">
    <property type="entry name" value="DNA_pol_A_exo1"/>
    <property type="match status" value="1"/>
</dbReference>
<dbReference type="InterPro" id="IPR036279">
    <property type="entry name" value="5-3_exonuclease_C_sf"/>
</dbReference>
<evidence type="ECO:0000313" key="22">
    <source>
        <dbReference type="Proteomes" id="UP001611251"/>
    </source>
</evidence>
<dbReference type="InterPro" id="IPR020045">
    <property type="entry name" value="DNA_polI_H3TH"/>
</dbReference>
<dbReference type="InterPro" id="IPR018320">
    <property type="entry name" value="DNA_polymerase_1"/>
</dbReference>
<feature type="domain" description="5'-3' exonuclease" evidence="19">
    <location>
        <begin position="7"/>
        <end position="268"/>
    </location>
</feature>
<evidence type="ECO:0000259" key="20">
    <source>
        <dbReference type="SMART" id="SM00482"/>
    </source>
</evidence>
<evidence type="ECO:0000256" key="11">
    <source>
        <dbReference type="ARBA" id="ARBA00022839"/>
    </source>
</evidence>
<keyword evidence="9 17" id="KW-0227">DNA damage</keyword>
<dbReference type="GO" id="GO:0003887">
    <property type="term" value="F:DNA-directed DNA polymerase activity"/>
    <property type="evidence" value="ECO:0007669"/>
    <property type="project" value="UniProtKB-EC"/>
</dbReference>
<dbReference type="InterPro" id="IPR002421">
    <property type="entry name" value="5-3_exonuclease"/>
</dbReference>
<sequence length="928" mass="102870">MAQIADNPLILVDGSSYLYRAYHAFPPLTNSAGEPTGAMYGVLNMLKSLLMQYKPSHVAVVFDAKGKTFRDALFENYKSHRPPMPDDLRAQTGPLHEMVKAMGLPLLAVSGVEADDVIGTLALEAEKKGRSVLISTGDKDMAQLVSPNITLINTMSNTILGPEEVEQKYGVPPALIIDYLALMGDSSDNIPGVPGVGEKTAQALLQGLGGMTSIYDNLNKVADLSFRGAKTMATKLEQNKEVAFLSYQLATIKTDVALEQTCEQLTVNEPDVEALQVLFSRYEFRRWLTDLQEGKWLQGKKSNPQAQKVLAEEEAEQPEATSILSADGYVTILDDKTLDAWLEKIKQSDVFAFDLETDSLDTLSANIVGIALAVAPGEAAYLPVAHDYLDAPPQLDRDAVLQRLKPLLEDKSLLKVGQNLKYDRGVLKNYDIELDGIKFDTMLESYMLNSVVGKHDMDSLSMRWLKHKTVTFEDVAGKGKNQLTFNQIDVVQAAHYAAEDADVTLQLHLKMWPELEKANGPRRVFEEIEMPLLTVISRIERNGVLIDQAILAKHSQELTTRLAELEKKAHELAGEPFNLSSTKQLQTILFEKQGIKPTKKTPGGAPSTSEEVLAELALDYPLPKVILEHRGLSKLKSTYTDKLPQMINPLTGRVHTSYHQAVTATGRLSSTDPNLQNIPVRNDEGRRIRQAFVAAKGNRIVAADYSQIELRIMAHLSQDKGLLEAFAQGEDIHRATAAEVFGMALSKVTSEQRRSAKAINFGLIYGMSAFGLSRQLNIGAGEAKKYMDLYFERYPGVLRYMENTRQLAAEKGYVETLDGRRLWLPDIKSSNAMRRKAAERAAINAPMQGTAADIIKRAMIDVDAWLQQQKSDAVRMIMQVHDELVFEINADAVEEASKQIRHLMENSMKLDVPLQVEVGVGDNWDQAH</sequence>
<evidence type="ECO:0000256" key="10">
    <source>
        <dbReference type="ARBA" id="ARBA00022801"/>
    </source>
</evidence>
<dbReference type="CDD" id="cd09898">
    <property type="entry name" value="H3TH_53EXO"/>
    <property type="match status" value="1"/>
</dbReference>
<dbReference type="EMBL" id="JBGFSN010000001">
    <property type="protein sequence ID" value="MFH8132578.1"/>
    <property type="molecule type" value="Genomic_DNA"/>
</dbReference>
<name>A0ABW7PQW5_9GAMM</name>
<comment type="catalytic activity">
    <reaction evidence="15 17">
        <text>DNA(n) + a 2'-deoxyribonucleoside 5'-triphosphate = DNA(n+1) + diphosphate</text>
        <dbReference type="Rhea" id="RHEA:22508"/>
        <dbReference type="Rhea" id="RHEA-COMP:17339"/>
        <dbReference type="Rhea" id="RHEA-COMP:17340"/>
        <dbReference type="ChEBI" id="CHEBI:33019"/>
        <dbReference type="ChEBI" id="CHEBI:61560"/>
        <dbReference type="ChEBI" id="CHEBI:173112"/>
        <dbReference type="EC" id="2.7.7.7"/>
    </reaction>
</comment>
<dbReference type="InterPro" id="IPR029060">
    <property type="entry name" value="PIN-like_dom_sf"/>
</dbReference>
<dbReference type="NCBIfam" id="TIGR00593">
    <property type="entry name" value="pola"/>
    <property type="match status" value="1"/>
</dbReference>
<dbReference type="PROSITE" id="PS00447">
    <property type="entry name" value="DNA_POLYMERASE_A"/>
    <property type="match status" value="1"/>
</dbReference>
<dbReference type="Pfam" id="PF00476">
    <property type="entry name" value="DNA_pol_A"/>
    <property type="match status" value="1"/>
</dbReference>
<dbReference type="Proteomes" id="UP001611251">
    <property type="component" value="Unassembled WGS sequence"/>
</dbReference>
<comment type="subunit">
    <text evidence="2">Single-chain monomer with multiple functions.</text>
</comment>
<dbReference type="SMART" id="SM00279">
    <property type="entry name" value="HhH2"/>
    <property type="match status" value="1"/>
</dbReference>
<keyword evidence="8" id="KW-0540">Nuclease</keyword>
<keyword evidence="14 17" id="KW-0234">DNA repair</keyword>
<comment type="function">
    <text evidence="17">In addition to polymerase activity, this DNA polymerase exhibits 3'-5' and 5'-3' exonuclease activity.</text>
</comment>
<evidence type="ECO:0000256" key="2">
    <source>
        <dbReference type="ARBA" id="ARBA00011541"/>
    </source>
</evidence>
<dbReference type="InterPro" id="IPR002298">
    <property type="entry name" value="DNA_polymerase_A"/>
</dbReference>
<dbReference type="InterPro" id="IPR001098">
    <property type="entry name" value="DNA-dir_DNA_pol_A_palm_dom"/>
</dbReference>
<evidence type="ECO:0000256" key="9">
    <source>
        <dbReference type="ARBA" id="ARBA00022763"/>
    </source>
</evidence>
<evidence type="ECO:0000256" key="13">
    <source>
        <dbReference type="ARBA" id="ARBA00023125"/>
    </source>
</evidence>
<dbReference type="NCBIfam" id="NF004397">
    <property type="entry name" value="PRK05755.1"/>
    <property type="match status" value="1"/>
</dbReference>
<dbReference type="SUPFAM" id="SSF88723">
    <property type="entry name" value="PIN domain-like"/>
    <property type="match status" value="1"/>
</dbReference>
<keyword evidence="10 17" id="KW-0378">Hydrolase</keyword>
<dbReference type="PANTHER" id="PTHR10133:SF27">
    <property type="entry name" value="DNA POLYMERASE NU"/>
    <property type="match status" value="1"/>
</dbReference>
<dbReference type="EC" id="2.7.7.7" evidence="3 16"/>
<dbReference type="InterPro" id="IPR008918">
    <property type="entry name" value="HhH2"/>
</dbReference>
<evidence type="ECO:0000256" key="16">
    <source>
        <dbReference type="NCBIfam" id="TIGR00593"/>
    </source>
</evidence>
<evidence type="ECO:0000313" key="21">
    <source>
        <dbReference type="EMBL" id="MFH8132578.1"/>
    </source>
</evidence>
<dbReference type="InterPro" id="IPR002562">
    <property type="entry name" value="3'-5'_exonuclease_dom"/>
</dbReference>
<dbReference type="InterPro" id="IPR020046">
    <property type="entry name" value="5-3_exonucl_a-hlix_arch_N"/>
</dbReference>
<dbReference type="SUPFAM" id="SSF47807">
    <property type="entry name" value="5' to 3' exonuclease, C-terminal subdomain"/>
    <property type="match status" value="1"/>
</dbReference>
<dbReference type="SUPFAM" id="SSF56672">
    <property type="entry name" value="DNA/RNA polymerases"/>
    <property type="match status" value="1"/>
</dbReference>
<comment type="similarity">
    <text evidence="1 17">Belongs to the DNA polymerase type-A family.</text>
</comment>
<dbReference type="CDD" id="cd09859">
    <property type="entry name" value="PIN_53EXO"/>
    <property type="match status" value="1"/>
</dbReference>
<feature type="domain" description="DNA-directed DNA polymerase family A palm" evidence="20">
    <location>
        <begin position="685"/>
        <end position="892"/>
    </location>
</feature>
<keyword evidence="12 17" id="KW-0239">DNA-directed DNA polymerase</keyword>
<evidence type="ECO:0000256" key="15">
    <source>
        <dbReference type="ARBA" id="ARBA00049244"/>
    </source>
</evidence>
<dbReference type="InterPro" id="IPR019760">
    <property type="entry name" value="DNA-dir_DNA_pol_A_CS"/>
</dbReference>
<evidence type="ECO:0000256" key="6">
    <source>
        <dbReference type="ARBA" id="ARBA00022695"/>
    </source>
</evidence>
<proteinExistence type="inferred from homology"/>
<dbReference type="Pfam" id="PF01367">
    <property type="entry name" value="5_3_exonuc"/>
    <property type="match status" value="1"/>
</dbReference>
<keyword evidence="6 17" id="KW-0548">Nucleotidyltransferase</keyword>
<dbReference type="RefSeq" id="WP_397210749.1">
    <property type="nucleotide sequence ID" value="NZ_JBGFSN010000001.1"/>
</dbReference>
<evidence type="ECO:0000256" key="12">
    <source>
        <dbReference type="ARBA" id="ARBA00022932"/>
    </source>
</evidence>
<keyword evidence="5 17" id="KW-0808">Transferase</keyword>
<dbReference type="InterPro" id="IPR012337">
    <property type="entry name" value="RNaseH-like_sf"/>
</dbReference>
<dbReference type="SMART" id="SM00474">
    <property type="entry name" value="35EXOc"/>
    <property type="match status" value="1"/>
</dbReference>